<reference evidence="2" key="1">
    <citation type="journal article" date="2014" name="BMC Genomics">
        <title>Characterizing the developmental transcriptome of the oriental fruit fly, Bactrocera dorsalis (Diptera: Tephritidae) through comparative genomic analysis with Drosophila melanogaster utilizing modENCODE datasets.</title>
        <authorList>
            <person name="Geib S.M."/>
            <person name="Calla B."/>
            <person name="Hall B."/>
            <person name="Hou S."/>
            <person name="Manoukis N.C."/>
        </authorList>
    </citation>
    <scope>NUCLEOTIDE SEQUENCE</scope>
    <source>
        <strain evidence="2">Punador</strain>
    </source>
</reference>
<proteinExistence type="predicted"/>
<dbReference type="AlphaFoldDB" id="A0A034W4L1"/>
<name>A0A034W4L1_BACDO</name>
<keyword evidence="1" id="KW-0175">Coiled coil</keyword>
<protein>
    <recommendedName>
        <fullName evidence="3">Glutamine-rich protein 2</fullName>
    </recommendedName>
</protein>
<dbReference type="EMBL" id="GAKP01009877">
    <property type="protein sequence ID" value="JAC49075.1"/>
    <property type="molecule type" value="Transcribed_RNA"/>
</dbReference>
<accession>A0A034W4L1</accession>
<dbReference type="RefSeq" id="XP_011197275.2">
    <property type="nucleotide sequence ID" value="XM_011198973.4"/>
</dbReference>
<dbReference type="OrthoDB" id="5981048at2759"/>
<dbReference type="GeneID" id="105221844"/>
<evidence type="ECO:0000313" key="2">
    <source>
        <dbReference type="EMBL" id="JAC49075.1"/>
    </source>
</evidence>
<sequence>MAPKAQFTLEEMTKIALGAPELTATSVHVLHRLIDVILKKLDCQNDTVSIKGVESDCLAELLNKSKSAPITLDDTQVSIIGPKFNAITELESSIDEVKSKLDNHIQTARKFGHLSQMKYDLKDWENFKQNADSTCIPCVEENTLACYMIGNIDFLKKLQRRIAEPMILNLFEFEQEIKDLSEDMNQLITNASANLEKLALIEGCLRAVEDLKEQIEQHNLRFLGTMEEVQDILDFKLDKLQIPALKRYVTINLSRIEAHIAVIQNTVDCPKPPGIISSGLRCLSCGDRQVCAEKGVHGMSLLPDAHAFMTVRLPKVCKCTKKSLKLALGRKQTLLNSNVIPEQIRRTRTDSEMPTTSLFIDDCKAICVENFSLFEGTDGNLYRKG</sequence>
<feature type="coiled-coil region" evidence="1">
    <location>
        <begin position="170"/>
        <end position="228"/>
    </location>
</feature>
<evidence type="ECO:0000256" key="1">
    <source>
        <dbReference type="SAM" id="Coils"/>
    </source>
</evidence>
<organism evidence="2">
    <name type="scientific">Bactrocera dorsalis</name>
    <name type="common">Oriental fruit fly</name>
    <name type="synonym">Dacus dorsalis</name>
    <dbReference type="NCBI Taxonomy" id="27457"/>
    <lineage>
        <taxon>Eukaryota</taxon>
        <taxon>Metazoa</taxon>
        <taxon>Ecdysozoa</taxon>
        <taxon>Arthropoda</taxon>
        <taxon>Hexapoda</taxon>
        <taxon>Insecta</taxon>
        <taxon>Pterygota</taxon>
        <taxon>Neoptera</taxon>
        <taxon>Endopterygota</taxon>
        <taxon>Diptera</taxon>
        <taxon>Brachycera</taxon>
        <taxon>Muscomorpha</taxon>
        <taxon>Tephritoidea</taxon>
        <taxon>Tephritidae</taxon>
        <taxon>Bactrocera</taxon>
        <taxon>Bactrocera</taxon>
    </lineage>
</organism>
<evidence type="ECO:0008006" key="3">
    <source>
        <dbReference type="Google" id="ProtNLM"/>
    </source>
</evidence>
<dbReference type="KEGG" id="bdr:105221844"/>